<comment type="caution">
    <text evidence="2">The sequence shown here is derived from an EMBL/GenBank/DDBJ whole genome shotgun (WGS) entry which is preliminary data.</text>
</comment>
<evidence type="ECO:0000313" key="2">
    <source>
        <dbReference type="EMBL" id="KEP52508.1"/>
    </source>
</evidence>
<feature type="signal peptide" evidence="1">
    <location>
        <begin position="1"/>
        <end position="18"/>
    </location>
</feature>
<evidence type="ECO:0000256" key="1">
    <source>
        <dbReference type="SAM" id="SignalP"/>
    </source>
</evidence>
<proteinExistence type="predicted"/>
<dbReference type="HOGENOM" id="CLU_1595467_0_0_1"/>
<accession>A0A074S6L1</accession>
<keyword evidence="1" id="KW-0732">Signal</keyword>
<protein>
    <recommendedName>
        <fullName evidence="4">Transmembrane protein</fullName>
    </recommendedName>
</protein>
<evidence type="ECO:0000313" key="3">
    <source>
        <dbReference type="Proteomes" id="UP000027456"/>
    </source>
</evidence>
<gene>
    <name evidence="2" type="ORF">V565_044490</name>
</gene>
<evidence type="ECO:0008006" key="4">
    <source>
        <dbReference type="Google" id="ProtNLM"/>
    </source>
</evidence>
<dbReference type="Proteomes" id="UP000027456">
    <property type="component" value="Unassembled WGS sequence"/>
</dbReference>
<sequence length="167" mass="18923">MIACACHLVLLTIKGSSVMDPCICRSIFVLDYSGITILSVRRTASGQPPLNVGSDVFSKVKPTWRLHTPIVPSRRNWSRRQQCNLSQNSRHQSLTNQWRRPSVPSTQTLELIAPSRPCSLGLLPLRHPNISRRAARYTLHIHPSALRTQLRTCSTHLRERRLLTNST</sequence>
<dbReference type="EMBL" id="AZST01000102">
    <property type="protein sequence ID" value="KEP52508.1"/>
    <property type="molecule type" value="Genomic_DNA"/>
</dbReference>
<feature type="chain" id="PRO_5001699964" description="Transmembrane protein" evidence="1">
    <location>
        <begin position="19"/>
        <end position="167"/>
    </location>
</feature>
<dbReference type="AlphaFoldDB" id="A0A074S6L1"/>
<reference evidence="2 3" key="1">
    <citation type="submission" date="2013-12" db="EMBL/GenBank/DDBJ databases">
        <authorList>
            <person name="Cubeta M."/>
            <person name="Pakala S."/>
            <person name="Fedorova N."/>
            <person name="Thomas E."/>
            <person name="Dean R."/>
            <person name="Jabaji S."/>
            <person name="Neate S."/>
            <person name="Toda T."/>
            <person name="Tavantzis S."/>
            <person name="Vilgalys R."/>
            <person name="Bharathan N."/>
            <person name="Pakala S."/>
            <person name="Losada L.S."/>
            <person name="Zafar N."/>
            <person name="Nierman W."/>
        </authorList>
    </citation>
    <scope>NUCLEOTIDE SEQUENCE [LARGE SCALE GENOMIC DNA]</scope>
    <source>
        <strain evidence="2 3">123E</strain>
    </source>
</reference>
<keyword evidence="3" id="KW-1185">Reference proteome</keyword>
<name>A0A074S6L1_9AGAM</name>
<organism evidence="2 3">
    <name type="scientific">Rhizoctonia solani 123E</name>
    <dbReference type="NCBI Taxonomy" id="1423351"/>
    <lineage>
        <taxon>Eukaryota</taxon>
        <taxon>Fungi</taxon>
        <taxon>Dikarya</taxon>
        <taxon>Basidiomycota</taxon>
        <taxon>Agaricomycotina</taxon>
        <taxon>Agaricomycetes</taxon>
        <taxon>Cantharellales</taxon>
        <taxon>Ceratobasidiaceae</taxon>
        <taxon>Rhizoctonia</taxon>
    </lineage>
</organism>